<name>A0A1Y2C5J6_9FUNG</name>
<evidence type="ECO:0000256" key="7">
    <source>
        <dbReference type="PROSITE-ProRule" id="PRU00042"/>
    </source>
</evidence>
<evidence type="ECO:0000313" key="11">
    <source>
        <dbReference type="Proteomes" id="UP000193642"/>
    </source>
</evidence>
<evidence type="ECO:0000256" key="3">
    <source>
        <dbReference type="ARBA" id="ARBA00022737"/>
    </source>
</evidence>
<evidence type="ECO:0000313" key="10">
    <source>
        <dbReference type="EMBL" id="ORY42301.1"/>
    </source>
</evidence>
<dbReference type="GO" id="GO:0008270">
    <property type="term" value="F:zinc ion binding"/>
    <property type="evidence" value="ECO:0007669"/>
    <property type="project" value="UniProtKB-KW"/>
</dbReference>
<evidence type="ECO:0000259" key="9">
    <source>
        <dbReference type="PROSITE" id="PS50157"/>
    </source>
</evidence>
<dbReference type="OrthoDB" id="8922241at2759"/>
<dbReference type="EMBL" id="MCGO01000029">
    <property type="protein sequence ID" value="ORY42301.1"/>
    <property type="molecule type" value="Genomic_DNA"/>
</dbReference>
<organism evidence="10 11">
    <name type="scientific">Rhizoclosmatium globosum</name>
    <dbReference type="NCBI Taxonomy" id="329046"/>
    <lineage>
        <taxon>Eukaryota</taxon>
        <taxon>Fungi</taxon>
        <taxon>Fungi incertae sedis</taxon>
        <taxon>Chytridiomycota</taxon>
        <taxon>Chytridiomycota incertae sedis</taxon>
        <taxon>Chytridiomycetes</taxon>
        <taxon>Chytridiales</taxon>
        <taxon>Chytriomycetaceae</taxon>
        <taxon>Rhizoclosmatium</taxon>
    </lineage>
</organism>
<evidence type="ECO:0000256" key="2">
    <source>
        <dbReference type="ARBA" id="ARBA00022723"/>
    </source>
</evidence>
<dbReference type="InterPro" id="IPR036236">
    <property type="entry name" value="Znf_C2H2_sf"/>
</dbReference>
<gene>
    <name evidence="10" type="ORF">BCR33DRAFT_718464</name>
</gene>
<keyword evidence="11" id="KW-1185">Reference proteome</keyword>
<dbReference type="InterPro" id="IPR050331">
    <property type="entry name" value="Zinc_finger"/>
</dbReference>
<dbReference type="SUPFAM" id="SSF57667">
    <property type="entry name" value="beta-beta-alpha zinc fingers"/>
    <property type="match status" value="1"/>
</dbReference>
<dbReference type="Gene3D" id="3.30.160.60">
    <property type="entry name" value="Classic Zinc Finger"/>
    <property type="match status" value="1"/>
</dbReference>
<proteinExistence type="predicted"/>
<feature type="domain" description="C2H2-type" evidence="9">
    <location>
        <begin position="702"/>
        <end position="730"/>
    </location>
</feature>
<keyword evidence="5" id="KW-0862">Zinc</keyword>
<comment type="caution">
    <text evidence="10">The sequence shown here is derived from an EMBL/GenBank/DDBJ whole genome shotgun (WGS) entry which is preliminary data.</text>
</comment>
<accession>A0A1Y2C5J6</accession>
<dbReference type="Pfam" id="PF00096">
    <property type="entry name" value="zf-C2H2"/>
    <property type="match status" value="1"/>
</dbReference>
<keyword evidence="6" id="KW-0539">Nucleus</keyword>
<dbReference type="InterPro" id="IPR013087">
    <property type="entry name" value="Znf_C2H2_type"/>
</dbReference>
<dbReference type="PROSITE" id="PS50157">
    <property type="entry name" value="ZINC_FINGER_C2H2_2"/>
    <property type="match status" value="2"/>
</dbReference>
<evidence type="ECO:0000256" key="6">
    <source>
        <dbReference type="ARBA" id="ARBA00023242"/>
    </source>
</evidence>
<keyword evidence="4 7" id="KW-0863">Zinc-finger</keyword>
<sequence>MNGDPTNTSNNMIPHPRLRDSVMMVDAETTNRNLNRNSDHFIRNLMEPSVRHSKLGDEMLSFECGEAMDGVVIGRAESHSLQVGLGHTANQAAEVPASEQPVFSFGGSAQVEPLREVREGEGLAAPTDESLARKQRLRKSDPFVAGGFELFGLDKPLELGPDVDGDSAMLQRPEMEANQLEVPSFSQDPLQLQPQPPAIQPILYPDFTQPPPSMMPVPQLGFQGPPLNQPPPGFFPTVEQQQQQQQQQQQLHLFHQQQQLEQMQQHQLQQIQLQQIHQQQQQQQFQFQAAALVASLTPEQRLTLAAEAISQQPIQPVLISAPVISPSSTLAFTPVLLTPTPAPVQMQPSLDFTSMQFQSDIHSIPSIPRQPASGKSSLSRPLIPQEPTLLAAITPEILNPIQQQFIQPPIEHVVAQPPQQSVAPLVTAPTSMEGNSGNDDEDSDAMIDDLYISAKTVVSAMTAEPQQQQQQTEQKLKKRISFLGGLNASASWFSRNNGTVEQQSGGDEEGMDNNRKKLSRRLSRPLSALFGGGASAQVKEEANSDGDDERGEDQNNVETSAMKEKSNVSTLKKRLSTIALSLGSGKSLFSKVIESPPSPSPLDQSILPTPVTTAECMDVQGNDSDDGDFSTTDVDSKFGSLGRKRPALDSEVSSISRASEIERGSVGGAAAMPYVCTHCQRPFLRKHDLKRHETTTHGGGTFKCETCPKTFTRNDALQRHIKGRCKGLRGIAKG</sequence>
<feature type="region of interest" description="Disordered" evidence="8">
    <location>
        <begin position="493"/>
        <end position="568"/>
    </location>
</feature>
<dbReference type="PROSITE" id="PS00028">
    <property type="entry name" value="ZINC_FINGER_C2H2_1"/>
    <property type="match status" value="1"/>
</dbReference>
<dbReference type="PANTHER" id="PTHR16515">
    <property type="entry name" value="PR DOMAIN ZINC FINGER PROTEIN"/>
    <property type="match status" value="1"/>
</dbReference>
<dbReference type="GO" id="GO:0010468">
    <property type="term" value="P:regulation of gene expression"/>
    <property type="evidence" value="ECO:0007669"/>
    <property type="project" value="TreeGrafter"/>
</dbReference>
<feature type="domain" description="C2H2-type" evidence="9">
    <location>
        <begin position="674"/>
        <end position="702"/>
    </location>
</feature>
<dbReference type="GO" id="GO:0005634">
    <property type="term" value="C:nucleus"/>
    <property type="evidence" value="ECO:0007669"/>
    <property type="project" value="UniProtKB-SubCell"/>
</dbReference>
<dbReference type="PANTHER" id="PTHR16515:SF66">
    <property type="entry name" value="C2H2-TYPE DOMAIN-CONTAINING PROTEIN"/>
    <property type="match status" value="1"/>
</dbReference>
<evidence type="ECO:0000256" key="5">
    <source>
        <dbReference type="ARBA" id="ARBA00022833"/>
    </source>
</evidence>
<reference evidence="10 11" key="1">
    <citation type="submission" date="2016-07" db="EMBL/GenBank/DDBJ databases">
        <title>Pervasive Adenine N6-methylation of Active Genes in Fungi.</title>
        <authorList>
            <consortium name="DOE Joint Genome Institute"/>
            <person name="Mondo S.J."/>
            <person name="Dannebaum R.O."/>
            <person name="Kuo R.C."/>
            <person name="Labutti K."/>
            <person name="Haridas S."/>
            <person name="Kuo A."/>
            <person name="Salamov A."/>
            <person name="Ahrendt S.R."/>
            <person name="Lipzen A."/>
            <person name="Sullivan W."/>
            <person name="Andreopoulos W.B."/>
            <person name="Clum A."/>
            <person name="Lindquist E."/>
            <person name="Daum C."/>
            <person name="Ramamoorthy G.K."/>
            <person name="Gryganskyi A."/>
            <person name="Culley D."/>
            <person name="Magnuson J.K."/>
            <person name="James T.Y."/>
            <person name="O'Malley M.A."/>
            <person name="Stajich J.E."/>
            <person name="Spatafora J.W."/>
            <person name="Visel A."/>
            <person name="Grigoriev I.V."/>
        </authorList>
    </citation>
    <scope>NUCLEOTIDE SEQUENCE [LARGE SCALE GENOMIC DNA]</scope>
    <source>
        <strain evidence="10 11">JEL800</strain>
    </source>
</reference>
<feature type="compositionally biased region" description="Polar residues" evidence="8">
    <location>
        <begin position="493"/>
        <end position="505"/>
    </location>
</feature>
<dbReference type="SMART" id="SM00355">
    <property type="entry name" value="ZnF_C2H2"/>
    <property type="match status" value="2"/>
</dbReference>
<dbReference type="STRING" id="329046.A0A1Y2C5J6"/>
<keyword evidence="3" id="KW-0677">Repeat</keyword>
<evidence type="ECO:0000256" key="1">
    <source>
        <dbReference type="ARBA" id="ARBA00004123"/>
    </source>
</evidence>
<protein>
    <recommendedName>
        <fullName evidence="9">C2H2-type domain-containing protein</fullName>
    </recommendedName>
</protein>
<dbReference type="AlphaFoldDB" id="A0A1Y2C5J6"/>
<comment type="subcellular location">
    <subcellularLocation>
        <location evidence="1">Nucleus</location>
    </subcellularLocation>
</comment>
<dbReference type="Proteomes" id="UP000193642">
    <property type="component" value="Unassembled WGS sequence"/>
</dbReference>
<evidence type="ECO:0000256" key="4">
    <source>
        <dbReference type="ARBA" id="ARBA00022771"/>
    </source>
</evidence>
<keyword evidence="2" id="KW-0479">Metal-binding</keyword>
<evidence type="ECO:0000256" key="8">
    <source>
        <dbReference type="SAM" id="MobiDB-lite"/>
    </source>
</evidence>